<evidence type="ECO:0000313" key="1">
    <source>
        <dbReference type="EMBL" id="OUR99646.1"/>
    </source>
</evidence>
<dbReference type="Proteomes" id="UP000196531">
    <property type="component" value="Unassembled WGS sequence"/>
</dbReference>
<dbReference type="Gene3D" id="3.40.50.2300">
    <property type="match status" value="2"/>
</dbReference>
<organism evidence="1 2">
    <name type="scientific">Halobacteriovorax marinus</name>
    <dbReference type="NCBI Taxonomy" id="97084"/>
    <lineage>
        <taxon>Bacteria</taxon>
        <taxon>Pseudomonadati</taxon>
        <taxon>Bdellovibrionota</taxon>
        <taxon>Bacteriovoracia</taxon>
        <taxon>Bacteriovoracales</taxon>
        <taxon>Halobacteriovoraceae</taxon>
        <taxon>Halobacteriovorax</taxon>
    </lineage>
</organism>
<dbReference type="AlphaFoldDB" id="A0A1Y5FFW8"/>
<evidence type="ECO:0008006" key="3">
    <source>
        <dbReference type="Google" id="ProtNLM"/>
    </source>
</evidence>
<dbReference type="Pfam" id="PF04392">
    <property type="entry name" value="ABC_sub_bind"/>
    <property type="match status" value="1"/>
</dbReference>
<name>A0A1Y5FFW8_9BACT</name>
<evidence type="ECO:0000313" key="2">
    <source>
        <dbReference type="Proteomes" id="UP000196531"/>
    </source>
</evidence>
<dbReference type="PANTHER" id="PTHR35271:SF1">
    <property type="entry name" value="ABC TRANSPORTER, SUBSTRATE-BINDING LIPOPROTEIN"/>
    <property type="match status" value="1"/>
</dbReference>
<dbReference type="EMBL" id="MAAO01000002">
    <property type="protein sequence ID" value="OUR99646.1"/>
    <property type="molecule type" value="Genomic_DNA"/>
</dbReference>
<accession>A0A1Y5FFW8</accession>
<proteinExistence type="predicted"/>
<reference evidence="2" key="1">
    <citation type="journal article" date="2017" name="Proc. Natl. Acad. Sci. U.S.A.">
        <title>Simulation of Deepwater Horizon oil plume reveals substrate specialization within a complex community of hydrocarbon-degraders.</title>
        <authorList>
            <person name="Hu P."/>
            <person name="Dubinsky E.A."/>
            <person name="Probst A.J."/>
            <person name="Wang J."/>
            <person name="Sieber C.M.K."/>
            <person name="Tom L.M."/>
            <person name="Gardinali P."/>
            <person name="Banfield J.F."/>
            <person name="Atlas R.M."/>
            <person name="Andersen G.L."/>
        </authorList>
    </citation>
    <scope>NUCLEOTIDE SEQUENCE [LARGE SCALE GENOMIC DNA]</scope>
</reference>
<dbReference type="PANTHER" id="PTHR35271">
    <property type="entry name" value="ABC TRANSPORTER, SUBSTRATE-BINDING LIPOPROTEIN-RELATED"/>
    <property type="match status" value="1"/>
</dbReference>
<dbReference type="CDD" id="cd06325">
    <property type="entry name" value="PBP1_ABC_unchar_transporter"/>
    <property type="match status" value="1"/>
</dbReference>
<comment type="caution">
    <text evidence="1">The sequence shown here is derived from an EMBL/GenBank/DDBJ whole genome shotgun (WGS) entry which is preliminary data.</text>
</comment>
<protein>
    <recommendedName>
        <fullName evidence="3">ABC transporter substrate-binding protein</fullName>
    </recommendedName>
</protein>
<gene>
    <name evidence="1" type="ORF">A9Q84_01085</name>
</gene>
<dbReference type="InterPro" id="IPR007487">
    <property type="entry name" value="ABC_transpt-TYRBP-like"/>
</dbReference>
<sequence>MKKILLIIGLISLGIIYKVNFTNSSSKEKSKIRIAIFSWSNSKGYIENIQSFKGSLEKYGLVNNKNIIFKEYLSNTSRKKQNELAIEARSWKPNLIYSLTTPGTLIVKEHFKSIPIVFSIVTYPVEAKIIHSLKNSTNNLVGTRNYVSAETQIKLLLKIKPKTKLVGFVRRDIESNSNIQFKDFKKNLLKRGIEIFDIKAKNLNSLKYQLSNISKKMDVLYSACDTLLQSGGEELVIEHSLSNNILPFSCNKRGVRDGSLFGIVVDLSTIGSLSGEKAAKIILEKLTPSELVSESTSKVNIILNFRTLKKLKLTISNEVLSNVSEVIY</sequence>